<comment type="similarity">
    <text evidence="1">Belongs to the bacterial ring-hydroxylating dioxygenase beta subunit family.</text>
</comment>
<dbReference type="Gene3D" id="3.10.450.50">
    <property type="match status" value="1"/>
</dbReference>
<dbReference type="EMBL" id="LN868938">
    <property type="protein sequence ID" value="CRY73769.1"/>
    <property type="molecule type" value="Genomic_DNA"/>
</dbReference>
<protein>
    <submittedName>
        <fullName evidence="4">Biphenyl dioxygenase subunit beta</fullName>
        <ecNumber evidence="4">1.14.12.18</ecNumber>
    </submittedName>
</protein>
<evidence type="ECO:0000313" key="4">
    <source>
        <dbReference type="EMBL" id="CRY73769.1"/>
    </source>
</evidence>
<gene>
    <name evidence="4" type="primary">bphE_2</name>
    <name evidence="4" type="ORF">ERS450000_00304</name>
</gene>
<evidence type="ECO:0000256" key="2">
    <source>
        <dbReference type="ARBA" id="ARBA00023002"/>
    </source>
</evidence>
<dbReference type="GO" id="GO:0018687">
    <property type="term" value="F:biphenyl 2,3-dioxygenase activity"/>
    <property type="evidence" value="ECO:0007669"/>
    <property type="project" value="UniProtKB-EC"/>
</dbReference>
<keyword evidence="2 4" id="KW-0560">Oxidoreductase</keyword>
<dbReference type="KEGG" id="nfr:ERS450000_00304"/>
<dbReference type="AlphaFoldDB" id="A0A0H5NEN5"/>
<accession>A0A0H5NEN5</accession>
<evidence type="ECO:0000256" key="3">
    <source>
        <dbReference type="SAM" id="MobiDB-lite"/>
    </source>
</evidence>
<dbReference type="InterPro" id="IPR032710">
    <property type="entry name" value="NTF2-like_dom_sf"/>
</dbReference>
<dbReference type="InterPro" id="IPR000391">
    <property type="entry name" value="Rng_hydr_dOase-bsu"/>
</dbReference>
<reference evidence="5" key="1">
    <citation type="submission" date="2015-03" db="EMBL/GenBank/DDBJ databases">
        <authorList>
            <consortium name="Pathogen Informatics"/>
        </authorList>
    </citation>
    <scope>NUCLEOTIDE SEQUENCE [LARGE SCALE GENOMIC DNA]</scope>
    <source>
        <strain evidence="5">NCTC11134</strain>
    </source>
</reference>
<keyword evidence="4" id="KW-0223">Dioxygenase</keyword>
<dbReference type="EC" id="1.14.12.18" evidence="4"/>
<proteinExistence type="inferred from homology"/>
<evidence type="ECO:0000256" key="1">
    <source>
        <dbReference type="ARBA" id="ARBA00009570"/>
    </source>
</evidence>
<name>A0A0H5NEN5_NOCFR</name>
<dbReference type="SUPFAM" id="SSF54427">
    <property type="entry name" value="NTF2-like"/>
    <property type="match status" value="1"/>
</dbReference>
<feature type="region of interest" description="Disordered" evidence="3">
    <location>
        <begin position="1"/>
        <end position="20"/>
    </location>
</feature>
<organism evidence="4 5">
    <name type="scientific">Nocardia farcinica</name>
    <dbReference type="NCBI Taxonomy" id="37329"/>
    <lineage>
        <taxon>Bacteria</taxon>
        <taxon>Bacillati</taxon>
        <taxon>Actinomycetota</taxon>
        <taxon>Actinomycetes</taxon>
        <taxon>Mycobacteriales</taxon>
        <taxon>Nocardiaceae</taxon>
        <taxon>Nocardia</taxon>
    </lineage>
</organism>
<dbReference type="Pfam" id="PF00866">
    <property type="entry name" value="Ring_hydroxyl_B"/>
    <property type="match status" value="1"/>
</dbReference>
<dbReference type="RefSeq" id="WP_253260019.1">
    <property type="nucleotide sequence ID" value="NZ_LN868938.1"/>
</dbReference>
<evidence type="ECO:0000313" key="5">
    <source>
        <dbReference type="Proteomes" id="UP000057820"/>
    </source>
</evidence>
<feature type="compositionally biased region" description="Basic and acidic residues" evidence="3">
    <location>
        <begin position="1"/>
        <end position="18"/>
    </location>
</feature>
<dbReference type="Proteomes" id="UP000057820">
    <property type="component" value="Chromosome 1"/>
</dbReference>
<sequence length="82" mass="9345">MPAPGDQRDRHPRTDDGARSAAELDVSCNFVLYRNRLETETDIWAGERRDVLRVDGTSFKIAKRTILLDQNVVQSKNLSVLF</sequence>